<keyword evidence="2" id="KW-1133">Transmembrane helix</keyword>
<dbReference type="SMART" id="SM00234">
    <property type="entry name" value="START"/>
    <property type="match status" value="1"/>
</dbReference>
<feature type="compositionally biased region" description="Polar residues" evidence="1">
    <location>
        <begin position="114"/>
        <end position="129"/>
    </location>
</feature>
<name>A0AAD1YAG9_EUPCR</name>
<evidence type="ECO:0000256" key="2">
    <source>
        <dbReference type="SAM" id="Phobius"/>
    </source>
</evidence>
<dbReference type="AlphaFoldDB" id="A0AAD1YAG9"/>
<organism evidence="4 5">
    <name type="scientific">Euplotes crassus</name>
    <dbReference type="NCBI Taxonomy" id="5936"/>
    <lineage>
        <taxon>Eukaryota</taxon>
        <taxon>Sar</taxon>
        <taxon>Alveolata</taxon>
        <taxon>Ciliophora</taxon>
        <taxon>Intramacronucleata</taxon>
        <taxon>Spirotrichea</taxon>
        <taxon>Hypotrichia</taxon>
        <taxon>Euplotida</taxon>
        <taxon>Euplotidae</taxon>
        <taxon>Moneuplotes</taxon>
    </lineage>
</organism>
<gene>
    <name evidence="4" type="ORF">ECRASSUSDP1_LOCUS29288</name>
</gene>
<dbReference type="SUPFAM" id="SSF55961">
    <property type="entry name" value="Bet v1-like"/>
    <property type="match status" value="1"/>
</dbReference>
<feature type="transmembrane region" description="Helical" evidence="2">
    <location>
        <begin position="264"/>
        <end position="282"/>
    </location>
</feature>
<dbReference type="InterPro" id="IPR023393">
    <property type="entry name" value="START-like_dom_sf"/>
</dbReference>
<evidence type="ECO:0000256" key="1">
    <source>
        <dbReference type="SAM" id="MobiDB-lite"/>
    </source>
</evidence>
<dbReference type="GO" id="GO:0005737">
    <property type="term" value="C:cytoplasm"/>
    <property type="evidence" value="ECO:0007669"/>
    <property type="project" value="UniProtKB-ARBA"/>
</dbReference>
<reference evidence="4" key="1">
    <citation type="submission" date="2023-07" db="EMBL/GenBank/DDBJ databases">
        <authorList>
            <consortium name="AG Swart"/>
            <person name="Singh M."/>
            <person name="Singh A."/>
            <person name="Seah K."/>
            <person name="Emmerich C."/>
        </authorList>
    </citation>
    <scope>NUCLEOTIDE SEQUENCE</scope>
    <source>
        <strain evidence="4">DP1</strain>
    </source>
</reference>
<feature type="domain" description="START" evidence="3">
    <location>
        <begin position="536"/>
        <end position="699"/>
    </location>
</feature>
<feature type="region of interest" description="Disordered" evidence="1">
    <location>
        <begin position="111"/>
        <end position="164"/>
    </location>
</feature>
<evidence type="ECO:0000259" key="3">
    <source>
        <dbReference type="PROSITE" id="PS50848"/>
    </source>
</evidence>
<accession>A0AAD1YAG9</accession>
<keyword evidence="2" id="KW-0472">Membrane</keyword>
<dbReference type="EMBL" id="CAMPGE010030149">
    <property type="protein sequence ID" value="CAI2387654.1"/>
    <property type="molecule type" value="Genomic_DNA"/>
</dbReference>
<comment type="caution">
    <text evidence="4">The sequence shown here is derived from an EMBL/GenBank/DDBJ whole genome shotgun (WGS) entry which is preliminary data.</text>
</comment>
<dbReference type="CDD" id="cd00177">
    <property type="entry name" value="START"/>
    <property type="match status" value="1"/>
</dbReference>
<dbReference type="PANTHER" id="PTHR19308">
    <property type="entry name" value="PHOSPHATIDYLCHOLINE TRANSFER PROTEIN"/>
    <property type="match status" value="1"/>
</dbReference>
<keyword evidence="5" id="KW-1185">Reference proteome</keyword>
<evidence type="ECO:0000313" key="5">
    <source>
        <dbReference type="Proteomes" id="UP001295684"/>
    </source>
</evidence>
<dbReference type="Pfam" id="PF01852">
    <property type="entry name" value="START"/>
    <property type="match status" value="1"/>
</dbReference>
<proteinExistence type="predicted"/>
<dbReference type="Gene3D" id="3.30.530.20">
    <property type="match status" value="1"/>
</dbReference>
<dbReference type="PROSITE" id="PS50848">
    <property type="entry name" value="START"/>
    <property type="match status" value="1"/>
</dbReference>
<dbReference type="Proteomes" id="UP001295684">
    <property type="component" value="Unassembled WGS sequence"/>
</dbReference>
<dbReference type="GO" id="GO:0008289">
    <property type="term" value="F:lipid binding"/>
    <property type="evidence" value="ECO:0007669"/>
    <property type="project" value="InterPro"/>
</dbReference>
<evidence type="ECO:0000313" key="4">
    <source>
        <dbReference type="EMBL" id="CAI2387654.1"/>
    </source>
</evidence>
<protein>
    <recommendedName>
        <fullName evidence="3">START domain-containing protein</fullName>
    </recommendedName>
</protein>
<dbReference type="PANTHER" id="PTHR19308:SF56">
    <property type="entry name" value="START DOMAIN-CONTAINING PROTEIN"/>
    <property type="match status" value="1"/>
</dbReference>
<keyword evidence="2" id="KW-0812">Transmembrane</keyword>
<dbReference type="InterPro" id="IPR002913">
    <property type="entry name" value="START_lipid-bd_dom"/>
</dbReference>
<dbReference type="InterPro" id="IPR051213">
    <property type="entry name" value="START_lipid_transfer"/>
</dbReference>
<sequence length="719" mass="79912">MQCDNRLDRRDLDGPFQVRRKLFWVQRFGYIEEGVGFVYSKSKSYAKDPKVIPLGGKVLKKGKRKSGADFLAICSAANPDDIEVKICFDTTRELDQWAKAIAYEMRRGDAGNLPGQTFSPSKPQALQSQLPPPGSSAPTANSSRGGVPVNGSNDRGESSKSGGIPGYVSKFTPHLDASDKALIETAQDTYANRTDWNLTFSSESSLFYSSKTVRQLAEDHKKKLGVAEEEDEDSKEHPLMKLLFPGALATVAGAYFLSFILPGFLNFFLSLIAVGAAGFHLFREKKKFDEENEESGQIGFKPYKIKLISYVVGLPDDVAKAFTSEDSRKKWDIISNLLNEKSEFTYLFKKNALTFYILDKRMSRSRNPRETLIEMTKIKGKPYFLKLVAYSTVTAEMSEKVGEEAIKNSYNSLRNFVTIEDSVSELNVSFSNLKTEGSTLSGTPTLTITDMIGEIEEIDMGDDGATEVDEEEGKERMSIIEEVKVAGANSTGTAPSPSKELTFDEKFELDVQKAPAHEQDIIRTAKESVDILLKLADHPDWKQIKTKPNNVFSMDAEGGLKCIKGEGIINYTPEEISEYLGRDNVQKQYDDQFVEGGTVEEYSLDTSVVFNRFKGVMFVSGRDFCMLAITVKFPDGRIIISSRSTVHDGCPPHKKYVRAELKIGGWVLIPNKDAPGTTFAQYISQSDLKGKIPKSVVNSVSEKQGVNVSKIEEAMKKNF</sequence>